<dbReference type="Proteomes" id="UP000470213">
    <property type="component" value="Unassembled WGS sequence"/>
</dbReference>
<evidence type="ECO:0000259" key="2">
    <source>
        <dbReference type="PROSITE" id="PS50943"/>
    </source>
</evidence>
<dbReference type="Gene3D" id="1.10.260.40">
    <property type="entry name" value="lambda repressor-like DNA-binding domains"/>
    <property type="match status" value="1"/>
</dbReference>
<evidence type="ECO:0000313" key="4">
    <source>
        <dbReference type="Proteomes" id="UP000470213"/>
    </source>
</evidence>
<gene>
    <name evidence="3" type="ORF">GTH32_12475</name>
</gene>
<dbReference type="SMART" id="SM00530">
    <property type="entry name" value="HTH_XRE"/>
    <property type="match status" value="1"/>
</dbReference>
<dbReference type="EMBL" id="JAAAWN010000016">
    <property type="protein sequence ID" value="NDV91992.1"/>
    <property type="molecule type" value="Genomic_DNA"/>
</dbReference>
<proteinExistence type="predicted"/>
<sequence length="124" mass="13626">MRIKTPKDVGHYIASTRKALGWSQTDLATKIGKDQRFVSRLENDPTSVSFGTVLMVLNVLNINIDMTNQNTHKIDGTAAVAGGQRIPQNAPKEVKSPLRRVKSGKFVSKPTRTPVVVSKNKAKE</sequence>
<dbReference type="AlphaFoldDB" id="A0A7X5LMC6"/>
<dbReference type="PROSITE" id="PS50943">
    <property type="entry name" value="HTH_CROC1"/>
    <property type="match status" value="1"/>
</dbReference>
<protein>
    <submittedName>
        <fullName evidence="3">Helix-turn-helix domain-containing protein</fullName>
    </submittedName>
</protein>
<accession>A0A7X5LMC6</accession>
<organism evidence="3 4">
    <name type="scientific">Alteromonas profundi</name>
    <dbReference type="NCBI Taxonomy" id="2696062"/>
    <lineage>
        <taxon>Bacteria</taxon>
        <taxon>Pseudomonadati</taxon>
        <taxon>Pseudomonadota</taxon>
        <taxon>Gammaproteobacteria</taxon>
        <taxon>Alteromonadales</taxon>
        <taxon>Alteromonadaceae</taxon>
        <taxon>Alteromonas/Salinimonas group</taxon>
        <taxon>Alteromonas</taxon>
    </lineage>
</organism>
<feature type="region of interest" description="Disordered" evidence="1">
    <location>
        <begin position="105"/>
        <end position="124"/>
    </location>
</feature>
<evidence type="ECO:0000313" key="3">
    <source>
        <dbReference type="EMBL" id="NDV91992.1"/>
    </source>
</evidence>
<evidence type="ECO:0000256" key="1">
    <source>
        <dbReference type="SAM" id="MobiDB-lite"/>
    </source>
</evidence>
<name>A0A7X5LMC6_9ALTE</name>
<dbReference type="Pfam" id="PF01381">
    <property type="entry name" value="HTH_3"/>
    <property type="match status" value="1"/>
</dbReference>
<dbReference type="CDD" id="cd00093">
    <property type="entry name" value="HTH_XRE"/>
    <property type="match status" value="1"/>
</dbReference>
<reference evidence="3 4" key="1">
    <citation type="submission" date="2020-01" db="EMBL/GenBank/DDBJ databases">
        <authorList>
            <person name="Chen J."/>
            <person name="Zhu S."/>
            <person name="Yang J."/>
        </authorList>
    </citation>
    <scope>NUCLEOTIDE SEQUENCE [LARGE SCALE GENOMIC DNA]</scope>
    <source>
        <strain evidence="3 4">345S023</strain>
    </source>
</reference>
<dbReference type="SUPFAM" id="SSF47413">
    <property type="entry name" value="lambda repressor-like DNA-binding domains"/>
    <property type="match status" value="1"/>
</dbReference>
<keyword evidence="4" id="KW-1185">Reference proteome</keyword>
<dbReference type="GO" id="GO:0003677">
    <property type="term" value="F:DNA binding"/>
    <property type="evidence" value="ECO:0007669"/>
    <property type="project" value="InterPro"/>
</dbReference>
<comment type="caution">
    <text evidence="3">The sequence shown here is derived from an EMBL/GenBank/DDBJ whole genome shotgun (WGS) entry which is preliminary data.</text>
</comment>
<dbReference type="InterPro" id="IPR001387">
    <property type="entry name" value="Cro/C1-type_HTH"/>
</dbReference>
<dbReference type="InterPro" id="IPR010982">
    <property type="entry name" value="Lambda_DNA-bd_dom_sf"/>
</dbReference>
<feature type="domain" description="HTH cro/C1-type" evidence="2">
    <location>
        <begin position="13"/>
        <end position="67"/>
    </location>
</feature>